<evidence type="ECO:0000256" key="2">
    <source>
        <dbReference type="SAM" id="Phobius"/>
    </source>
</evidence>
<gene>
    <name evidence="3" type="ORF">Sjap_010183</name>
</gene>
<feature type="region of interest" description="Disordered" evidence="1">
    <location>
        <begin position="26"/>
        <end position="45"/>
    </location>
</feature>
<comment type="caution">
    <text evidence="3">The sequence shown here is derived from an EMBL/GenBank/DDBJ whole genome shotgun (WGS) entry which is preliminary data.</text>
</comment>
<evidence type="ECO:0000256" key="1">
    <source>
        <dbReference type="SAM" id="MobiDB-lite"/>
    </source>
</evidence>
<dbReference type="PANTHER" id="PTHR35275:SF1">
    <property type="entry name" value="OS07G0585900 PROTEIN"/>
    <property type="match status" value="1"/>
</dbReference>
<proteinExistence type="predicted"/>
<protein>
    <recommendedName>
        <fullName evidence="5">Transmembrane protein</fullName>
    </recommendedName>
</protein>
<evidence type="ECO:0000313" key="3">
    <source>
        <dbReference type="EMBL" id="KAK9129696.1"/>
    </source>
</evidence>
<feature type="transmembrane region" description="Helical" evidence="2">
    <location>
        <begin position="147"/>
        <end position="167"/>
    </location>
</feature>
<accession>A0AAP0J8Z6</accession>
<dbReference type="AlphaFoldDB" id="A0AAP0J8Z6"/>
<feature type="region of interest" description="Disordered" evidence="1">
    <location>
        <begin position="100"/>
        <end position="129"/>
    </location>
</feature>
<feature type="compositionally biased region" description="Low complexity" evidence="1">
    <location>
        <begin position="103"/>
        <end position="123"/>
    </location>
</feature>
<name>A0AAP0J8Z6_9MAGN</name>
<reference evidence="3 4" key="1">
    <citation type="submission" date="2024-01" db="EMBL/GenBank/DDBJ databases">
        <title>Genome assemblies of Stephania.</title>
        <authorList>
            <person name="Yang L."/>
        </authorList>
    </citation>
    <scope>NUCLEOTIDE SEQUENCE [LARGE SCALE GENOMIC DNA]</scope>
    <source>
        <strain evidence="3">QJT</strain>
        <tissue evidence="3">Leaf</tissue>
    </source>
</reference>
<keyword evidence="2" id="KW-0812">Transmembrane</keyword>
<keyword evidence="2" id="KW-0472">Membrane</keyword>
<keyword evidence="2" id="KW-1133">Transmembrane helix</keyword>
<dbReference type="Proteomes" id="UP001417504">
    <property type="component" value="Unassembled WGS sequence"/>
</dbReference>
<dbReference type="EMBL" id="JBBNAE010000004">
    <property type="protein sequence ID" value="KAK9129696.1"/>
    <property type="molecule type" value="Genomic_DNA"/>
</dbReference>
<sequence>MFTYFVCGNAGARIEEDEFEVACMGPVNRRGSNSNKKNKNNPYSTQGLDKFASVLADLEEKKQKIICKQKGGSQETLMVRFKGSDSKGWLPIVVRLGSIAKPNNNHQHNNQDKSSSSSTSSITDQKKPKAQRIGYLQGLQISERMKMVRLVVVAVLVMIGALCLVRLGRSFTVMGACVSSYLVPLMKDNGGRLTKAKCRNSITR</sequence>
<keyword evidence="4" id="KW-1185">Reference proteome</keyword>
<evidence type="ECO:0000313" key="4">
    <source>
        <dbReference type="Proteomes" id="UP001417504"/>
    </source>
</evidence>
<organism evidence="3 4">
    <name type="scientific">Stephania japonica</name>
    <dbReference type="NCBI Taxonomy" id="461633"/>
    <lineage>
        <taxon>Eukaryota</taxon>
        <taxon>Viridiplantae</taxon>
        <taxon>Streptophyta</taxon>
        <taxon>Embryophyta</taxon>
        <taxon>Tracheophyta</taxon>
        <taxon>Spermatophyta</taxon>
        <taxon>Magnoliopsida</taxon>
        <taxon>Ranunculales</taxon>
        <taxon>Menispermaceae</taxon>
        <taxon>Menispermoideae</taxon>
        <taxon>Cissampelideae</taxon>
        <taxon>Stephania</taxon>
    </lineage>
</organism>
<dbReference type="PANTHER" id="PTHR35275">
    <property type="entry name" value="ZCF37"/>
    <property type="match status" value="1"/>
</dbReference>
<evidence type="ECO:0008006" key="5">
    <source>
        <dbReference type="Google" id="ProtNLM"/>
    </source>
</evidence>
<dbReference type="InterPro" id="IPR045880">
    <property type="entry name" value="ZCF37"/>
</dbReference>